<evidence type="ECO:0000313" key="3">
    <source>
        <dbReference type="Proteomes" id="UP000515511"/>
    </source>
</evidence>
<keyword evidence="2" id="KW-0614">Plasmid</keyword>
<dbReference type="RefSeq" id="WP_185279172.1">
    <property type="nucleotide sequence ID" value="NZ_CP043642.1"/>
</dbReference>
<feature type="transmembrane region" description="Helical" evidence="1">
    <location>
        <begin position="69"/>
        <end position="91"/>
    </location>
</feature>
<organism evidence="2 3">
    <name type="scientific">Leifsonia shinshuensis</name>
    <dbReference type="NCBI Taxonomy" id="150026"/>
    <lineage>
        <taxon>Bacteria</taxon>
        <taxon>Bacillati</taxon>
        <taxon>Actinomycetota</taxon>
        <taxon>Actinomycetes</taxon>
        <taxon>Micrococcales</taxon>
        <taxon>Microbacteriaceae</taxon>
        <taxon>Leifsonia</taxon>
    </lineage>
</organism>
<evidence type="ECO:0000313" key="2">
    <source>
        <dbReference type="EMBL" id="QNE37900.1"/>
    </source>
</evidence>
<keyword evidence="1" id="KW-1133">Transmembrane helix</keyword>
<evidence type="ECO:0000256" key="1">
    <source>
        <dbReference type="SAM" id="Phobius"/>
    </source>
</evidence>
<dbReference type="KEGG" id="lse:F1C12_21690"/>
<dbReference type="Proteomes" id="UP000515511">
    <property type="component" value="Plasmid unnamed1"/>
</dbReference>
<protein>
    <submittedName>
        <fullName evidence="2">Uncharacterized protein</fullName>
    </submittedName>
</protein>
<name>A0A7G6YHD5_9MICO</name>
<dbReference type="AlphaFoldDB" id="A0A7G6YHD5"/>
<dbReference type="EMBL" id="CP043642">
    <property type="protein sequence ID" value="QNE37900.1"/>
    <property type="molecule type" value="Genomic_DNA"/>
</dbReference>
<gene>
    <name evidence="2" type="ORF">F1C12_21690</name>
</gene>
<keyword evidence="1" id="KW-0812">Transmembrane</keyword>
<geneLocation type="plasmid" evidence="2 3">
    <name>unnamed1</name>
</geneLocation>
<proteinExistence type="predicted"/>
<reference evidence="3" key="1">
    <citation type="submission" date="2019-09" db="EMBL/GenBank/DDBJ databases">
        <title>Antimicrobial potential of Antarctic Bacteria.</title>
        <authorList>
            <person name="Benaud N."/>
            <person name="Edwards R.J."/>
            <person name="Ferrari B.C."/>
        </authorList>
    </citation>
    <scope>NUCLEOTIDE SEQUENCE [LARGE SCALE GENOMIC DNA]</scope>
    <source>
        <strain evidence="3">INR9</strain>
        <plasmid evidence="3">unnamed1</plasmid>
    </source>
</reference>
<accession>A0A7G6YHD5</accession>
<feature type="transmembrane region" description="Helical" evidence="1">
    <location>
        <begin position="36"/>
        <end position="57"/>
    </location>
</feature>
<keyword evidence="1" id="KW-0472">Membrane</keyword>
<sequence length="101" mass="10918">MSSTAVSEVIVRDDVNVKPSNTWPFFNWVGEQAGNLMTLGFIVMVIFLTWGIINWVGGSSSDNHRKVVGGKWMVFGSIAGAVAIAAAPQIINWSSHQNPIS</sequence>